<evidence type="ECO:0000256" key="2">
    <source>
        <dbReference type="ARBA" id="ARBA00022980"/>
    </source>
</evidence>
<dbReference type="InterPro" id="IPR000206">
    <property type="entry name" value="Ribosomal_bL12"/>
</dbReference>
<dbReference type="CDD" id="cd00387">
    <property type="entry name" value="Ribosomal_L7_L12"/>
    <property type="match status" value="1"/>
</dbReference>
<dbReference type="Gene3D" id="3.30.1390.10">
    <property type="match status" value="1"/>
</dbReference>
<evidence type="ECO:0000313" key="5">
    <source>
        <dbReference type="EMBL" id="CAD9990266.1"/>
    </source>
</evidence>
<protein>
    <recommendedName>
        <fullName evidence="4">Large ribosomal subunit protein bL12 C-terminal domain-containing protein</fullName>
    </recommendedName>
</protein>
<dbReference type="AlphaFoldDB" id="A0A7S3DXJ9"/>
<dbReference type="SUPFAM" id="SSF54736">
    <property type="entry name" value="ClpS-like"/>
    <property type="match status" value="1"/>
</dbReference>
<feature type="domain" description="Large ribosomal subunit protein bL12 C-terminal" evidence="4">
    <location>
        <begin position="162"/>
        <end position="226"/>
    </location>
</feature>
<evidence type="ECO:0000259" key="4">
    <source>
        <dbReference type="Pfam" id="PF00542"/>
    </source>
</evidence>
<proteinExistence type="inferred from homology"/>
<dbReference type="GO" id="GO:0006412">
    <property type="term" value="P:translation"/>
    <property type="evidence" value="ECO:0007669"/>
    <property type="project" value="InterPro"/>
</dbReference>
<keyword evidence="3" id="KW-0687">Ribonucleoprotein</keyword>
<name>A0A7S3DXJ9_9STRA</name>
<dbReference type="EMBL" id="HBHT01036930">
    <property type="protein sequence ID" value="CAD9990266.1"/>
    <property type="molecule type" value="Transcribed_RNA"/>
</dbReference>
<dbReference type="FunFam" id="3.30.1390.10:FF:000001">
    <property type="entry name" value="50S ribosomal protein L7/L12"/>
    <property type="match status" value="1"/>
</dbReference>
<dbReference type="Pfam" id="PF00542">
    <property type="entry name" value="Ribosomal_L12"/>
    <property type="match status" value="1"/>
</dbReference>
<dbReference type="GO" id="GO:0003735">
    <property type="term" value="F:structural constituent of ribosome"/>
    <property type="evidence" value="ECO:0007669"/>
    <property type="project" value="InterPro"/>
</dbReference>
<reference evidence="5" key="1">
    <citation type="submission" date="2021-01" db="EMBL/GenBank/DDBJ databases">
        <authorList>
            <person name="Corre E."/>
            <person name="Pelletier E."/>
            <person name="Niang G."/>
            <person name="Scheremetjew M."/>
            <person name="Finn R."/>
            <person name="Kale V."/>
            <person name="Holt S."/>
            <person name="Cochrane G."/>
            <person name="Meng A."/>
            <person name="Brown T."/>
            <person name="Cohen L."/>
        </authorList>
    </citation>
    <scope>NUCLEOTIDE SEQUENCE</scope>
    <source>
        <strain evidence="5">CCMP125</strain>
    </source>
</reference>
<accession>A0A7S3DXJ9</accession>
<dbReference type="GO" id="GO:1990904">
    <property type="term" value="C:ribonucleoprotein complex"/>
    <property type="evidence" value="ECO:0007669"/>
    <property type="project" value="UniProtKB-KW"/>
</dbReference>
<dbReference type="InterPro" id="IPR014719">
    <property type="entry name" value="Ribosomal_bL12_C/ClpS-like"/>
</dbReference>
<evidence type="ECO:0000256" key="1">
    <source>
        <dbReference type="ARBA" id="ARBA00007197"/>
    </source>
</evidence>
<dbReference type="PANTHER" id="PTHR45987">
    <property type="entry name" value="39S RIBOSOMAL PROTEIN L12"/>
    <property type="match status" value="1"/>
</dbReference>
<dbReference type="PANTHER" id="PTHR45987:SF4">
    <property type="entry name" value="LARGE RIBOSOMAL SUBUNIT PROTEIN BL12M"/>
    <property type="match status" value="1"/>
</dbReference>
<evidence type="ECO:0000256" key="3">
    <source>
        <dbReference type="ARBA" id="ARBA00023274"/>
    </source>
</evidence>
<dbReference type="GO" id="GO:0005840">
    <property type="term" value="C:ribosome"/>
    <property type="evidence" value="ECO:0007669"/>
    <property type="project" value="UniProtKB-KW"/>
</dbReference>
<organism evidence="5">
    <name type="scientific">Entomoneis paludosa</name>
    <dbReference type="NCBI Taxonomy" id="265537"/>
    <lineage>
        <taxon>Eukaryota</taxon>
        <taxon>Sar</taxon>
        <taxon>Stramenopiles</taxon>
        <taxon>Ochrophyta</taxon>
        <taxon>Bacillariophyta</taxon>
        <taxon>Bacillariophyceae</taxon>
        <taxon>Bacillariophycidae</taxon>
        <taxon>Entomoneidaceae</taxon>
        <taxon>Entomoneis</taxon>
    </lineage>
</organism>
<gene>
    <name evidence="5" type="ORF">APAL1065_LOCUS24790</name>
</gene>
<dbReference type="GO" id="GO:0003729">
    <property type="term" value="F:mRNA binding"/>
    <property type="evidence" value="ECO:0007669"/>
    <property type="project" value="TreeGrafter"/>
</dbReference>
<sequence length="227" mass="24982">MISAHLQRRSRQFTDVMLSRHSRGIGRTASGITGHSHPQQHQQVAGFHGSVPTAANELEKINLAKRKEAPPIQWTTHLLKKEQIEKVDRLFHKILWLDMVETHMLNTVLNERWGLKVTPKQNKAIDKLLDNQLMDSVGQGGGGGGAAEAAAVEDAGPKLMELKLTGFDAKSKIKVIKEVRAIAGLGLKEAKEMVESAPTIIQKDLNKEQAEETKAKLAELGAEVEIL</sequence>
<dbReference type="InterPro" id="IPR013823">
    <property type="entry name" value="Ribosomal_bL12_C"/>
</dbReference>
<comment type="similarity">
    <text evidence="1">Belongs to the bacterial ribosomal protein bL12 family.</text>
</comment>
<keyword evidence="2" id="KW-0689">Ribosomal protein</keyword>